<keyword evidence="1 8" id="KW-0812">Transmembrane</keyword>
<evidence type="ECO:0000313" key="10">
    <source>
        <dbReference type="Proteomes" id="UP000515135"/>
    </source>
</evidence>
<evidence type="ECO:0000256" key="4">
    <source>
        <dbReference type="ARBA" id="ARBA00023136"/>
    </source>
</evidence>
<dbReference type="Pfam" id="PF07738">
    <property type="entry name" value="Sad1_UNC"/>
    <property type="match status" value="1"/>
</dbReference>
<feature type="compositionally biased region" description="Basic and acidic residues" evidence="7">
    <location>
        <begin position="405"/>
        <end position="421"/>
    </location>
</feature>
<evidence type="ECO:0000256" key="2">
    <source>
        <dbReference type="ARBA" id="ARBA00022989"/>
    </source>
</evidence>
<dbReference type="GO" id="GO:0005637">
    <property type="term" value="C:nuclear inner membrane"/>
    <property type="evidence" value="ECO:0007669"/>
    <property type="project" value="UniProtKB-SubCell"/>
</dbReference>
<organism evidence="10 11">
    <name type="scientific">Branchiostoma belcheri</name>
    <name type="common">Amphioxus</name>
    <dbReference type="NCBI Taxonomy" id="7741"/>
    <lineage>
        <taxon>Eukaryota</taxon>
        <taxon>Metazoa</taxon>
        <taxon>Chordata</taxon>
        <taxon>Cephalochordata</taxon>
        <taxon>Leptocardii</taxon>
        <taxon>Amphioxiformes</taxon>
        <taxon>Branchiostomatidae</taxon>
        <taxon>Branchiostoma</taxon>
    </lineage>
</organism>
<feature type="coiled-coil region" evidence="6">
    <location>
        <begin position="860"/>
        <end position="940"/>
    </location>
</feature>
<reference evidence="11" key="1">
    <citation type="submission" date="2025-08" db="UniProtKB">
        <authorList>
            <consortium name="RefSeq"/>
        </authorList>
    </citation>
    <scope>IDENTIFICATION</scope>
    <source>
        <tissue evidence="11">Gonad</tissue>
    </source>
</reference>
<dbReference type="InterPro" id="IPR045119">
    <property type="entry name" value="SUN1-5"/>
</dbReference>
<dbReference type="OrthoDB" id="342281at2759"/>
<dbReference type="GeneID" id="109463321"/>
<feature type="compositionally biased region" description="Low complexity" evidence="7">
    <location>
        <begin position="236"/>
        <end position="290"/>
    </location>
</feature>
<feature type="transmembrane region" description="Helical" evidence="8">
    <location>
        <begin position="675"/>
        <end position="701"/>
    </location>
</feature>
<evidence type="ECO:0000256" key="5">
    <source>
        <dbReference type="ARBA" id="ARBA00037816"/>
    </source>
</evidence>
<sequence>MASESVLEPTGRARTRSGVIYSPEYRRTRQRTSQGSSGYGSSSSSKDTSLNTSYENEQNLKNTSSSYQASFTQSSSDSMGGVVILGSVTRSGSNRSTRSGGSGSRKSAASSGSGHASLQGGRAVSKESVSVVKTSTTVITTSTMTSESQSWQSSETSTVAGSSGIVNGFSSSAVESSASQAAVGDTLTSATLSTRSGSGRSSGSSRSGRSSALLVGGTVSSALTSGTSTQSLVTDTTQSESSTKEGGSTSYIQGSASHSSTASSIRGSSGRRSVVQSSSHGSSASERAVVTGVTSETALTQSATTLSSAGSGLVRGGSGRSSGLLVVGSSGSRSSQKRGSSLGSSSARELTSSENLITQTSTSSQHVSAHSLGLTGGILASTPRKAAAPSSFVTKETTVTTATVNKEEGGHSSVEHSRSQEDYQDTGYTYSESASLSVSGNGEYVEVYEKKDVTQPGVIRRVLGGSYRFPIYVLRKFRSLLGWQERQEVEEVQDLDTLKEAYDTPKMMRRGLRGSSKSKFDDSIIEDSVTEGSYSYSESKTKESRSTNRARRRHSGKSDVMAGSIYGTTEKSMASEKTLSKLYESESVTQDRLSYESDGEYGDYSDSAYSTSEAAGGLTIWEMVTMPFVGLFWWMWWLVGTPVYWFVTTVMMLDAWILSRVTILKNTIMNRKGPVFVAAAFPLRLLLLPLLLLLLLLALYYLWPLSFLTGIVSSVASTPGALLAWLPWYSSTGAGPPVRGLHMTMHEKVLNDFRAEQIRSEMRTEIQRLSATVADVVRKWEQSSQAGSQIPDAVSTQTEASMSGGAGNVEKVENLLQSASAAAMAGGMDKDEIIALITAIVKEHMEGLRKDVSVQDQAILADLDKLRTERENQLAMLEIKMQTINSHSEDLTKQLVEAKQKIKVETNGGVGTSSDMLEHIHRLESELASLKMELGRVQQQSDMYHQELKKYSMNISLIEQQLSITVQQALQEDSSALVSWLKSRFVGQSDFDSKVNDIVSRVTENVSQKLKVETSVSRTSAGEVTVDEERIRAIVNKHIGIYDADKTGMVDHALESAGGSVLSLRCTETYESKSAQLSILGIPLWYKTNSPRTVIQPDVHPGNCWAFRGSEGYMVIQLSGVVKPTSFSLEHIPKSLSPTGQIDSAPKDFTVYGLEDETQAEGDLLGNYTYDDNAEPLQYFPVQVTDVKPYPIVELRILSNHGNPDYTCIYRFRVHGILQK</sequence>
<evidence type="ECO:0000256" key="6">
    <source>
        <dbReference type="SAM" id="Coils"/>
    </source>
</evidence>
<evidence type="ECO:0000256" key="1">
    <source>
        <dbReference type="ARBA" id="ARBA00022692"/>
    </source>
</evidence>
<feature type="compositionally biased region" description="Polar residues" evidence="7">
    <location>
        <begin position="218"/>
        <end position="235"/>
    </location>
</feature>
<dbReference type="Proteomes" id="UP000515135">
    <property type="component" value="Unplaced"/>
</dbReference>
<dbReference type="KEGG" id="bbel:109463321"/>
<feature type="region of interest" description="Disordered" evidence="7">
    <location>
        <begin position="531"/>
        <end position="557"/>
    </location>
</feature>
<feature type="compositionally biased region" description="Low complexity" evidence="7">
    <location>
        <begin position="86"/>
        <end position="130"/>
    </location>
</feature>
<name>A0A6P4XZ03_BRABE</name>
<protein>
    <submittedName>
        <fullName evidence="11">Uncharacterized protein LOC109463321 isoform X1</fullName>
    </submittedName>
</protein>
<evidence type="ECO:0000256" key="7">
    <source>
        <dbReference type="SAM" id="MobiDB-lite"/>
    </source>
</evidence>
<feature type="transmembrane region" description="Helical" evidence="8">
    <location>
        <begin position="643"/>
        <end position="663"/>
    </location>
</feature>
<feature type="domain" description="SUN" evidence="9">
    <location>
        <begin position="1058"/>
        <end position="1219"/>
    </location>
</feature>
<feature type="compositionally biased region" description="Polar residues" evidence="7">
    <location>
        <begin position="54"/>
        <end position="63"/>
    </location>
</feature>
<evidence type="ECO:0000259" key="9">
    <source>
        <dbReference type="PROSITE" id="PS51469"/>
    </source>
</evidence>
<feature type="region of interest" description="Disordered" evidence="7">
    <location>
        <begin position="190"/>
        <end position="290"/>
    </location>
</feature>
<accession>A0A6P4XZ03</accession>
<dbReference type="FunFam" id="2.60.120.260:FF:000009">
    <property type="entry name" value="SUN domain-containing protein 1 isoform X1"/>
    <property type="match status" value="1"/>
</dbReference>
<feature type="region of interest" description="Disordered" evidence="7">
    <location>
        <begin position="385"/>
        <end position="422"/>
    </location>
</feature>
<dbReference type="PANTHER" id="PTHR12911">
    <property type="entry name" value="SAD1/UNC-84-LIKE PROTEIN-RELATED"/>
    <property type="match status" value="1"/>
</dbReference>
<dbReference type="GO" id="GO:0043495">
    <property type="term" value="F:protein-membrane adaptor activity"/>
    <property type="evidence" value="ECO:0007669"/>
    <property type="project" value="TreeGrafter"/>
</dbReference>
<comment type="subcellular location">
    <subcellularLocation>
        <location evidence="5">Nucleus inner membrane</location>
        <topology evidence="5">Single-pass type II membrane protein</topology>
    </subcellularLocation>
</comment>
<dbReference type="PANTHER" id="PTHR12911:SF8">
    <property type="entry name" value="KLAROID PROTEIN-RELATED"/>
    <property type="match status" value="1"/>
</dbReference>
<keyword evidence="2 8" id="KW-1133">Transmembrane helix</keyword>
<dbReference type="RefSeq" id="XP_019615644.1">
    <property type="nucleotide sequence ID" value="XM_019760085.1"/>
</dbReference>
<dbReference type="Gene3D" id="2.60.120.260">
    <property type="entry name" value="Galactose-binding domain-like"/>
    <property type="match status" value="1"/>
</dbReference>
<feature type="compositionally biased region" description="Low complexity" evidence="7">
    <location>
        <begin position="31"/>
        <end position="53"/>
    </location>
</feature>
<dbReference type="PROSITE" id="PS51469">
    <property type="entry name" value="SUN"/>
    <property type="match status" value="1"/>
</dbReference>
<feature type="region of interest" description="Disordered" evidence="7">
    <location>
        <begin position="305"/>
        <end position="368"/>
    </location>
</feature>
<proteinExistence type="predicted"/>
<dbReference type="InterPro" id="IPR012919">
    <property type="entry name" value="SUN_dom"/>
</dbReference>
<feature type="compositionally biased region" description="Low complexity" evidence="7">
    <location>
        <begin position="321"/>
        <end position="353"/>
    </location>
</feature>
<keyword evidence="10" id="KW-1185">Reference proteome</keyword>
<feature type="compositionally biased region" description="Low complexity" evidence="7">
    <location>
        <begin position="190"/>
        <end position="214"/>
    </location>
</feature>
<feature type="compositionally biased region" description="Polar residues" evidence="7">
    <location>
        <begin position="354"/>
        <end position="368"/>
    </location>
</feature>
<dbReference type="GO" id="GO:0034993">
    <property type="term" value="C:meiotic nuclear membrane microtubule tethering complex"/>
    <property type="evidence" value="ECO:0007669"/>
    <property type="project" value="TreeGrafter"/>
</dbReference>
<evidence type="ECO:0000256" key="3">
    <source>
        <dbReference type="ARBA" id="ARBA00023054"/>
    </source>
</evidence>
<feature type="compositionally biased region" description="Low complexity" evidence="7">
    <location>
        <begin position="64"/>
        <end position="78"/>
    </location>
</feature>
<gene>
    <name evidence="11" type="primary">LOC109463321</name>
</gene>
<dbReference type="AlphaFoldDB" id="A0A6P4XZ03"/>
<evidence type="ECO:0000256" key="8">
    <source>
        <dbReference type="SAM" id="Phobius"/>
    </source>
</evidence>
<keyword evidence="4 8" id="KW-0472">Membrane</keyword>
<feature type="compositionally biased region" description="Low complexity" evidence="7">
    <location>
        <begin position="393"/>
        <end position="404"/>
    </location>
</feature>
<keyword evidence="3 6" id="KW-0175">Coiled coil</keyword>
<feature type="region of interest" description="Disordered" evidence="7">
    <location>
        <begin position="1"/>
        <end position="130"/>
    </location>
</feature>
<evidence type="ECO:0000313" key="11">
    <source>
        <dbReference type="RefSeq" id="XP_019615644.1"/>
    </source>
</evidence>